<dbReference type="CDD" id="cd04598">
    <property type="entry name" value="CBS_pair_GGDEF_EAL"/>
    <property type="match status" value="1"/>
</dbReference>
<dbReference type="SMART" id="SM00267">
    <property type="entry name" value="GGDEF"/>
    <property type="match status" value="1"/>
</dbReference>
<gene>
    <name evidence="6" type="ORF">F7Q92_02540</name>
</gene>
<proteinExistence type="predicted"/>
<evidence type="ECO:0000259" key="5">
    <source>
        <dbReference type="PROSITE" id="PS51371"/>
    </source>
</evidence>
<feature type="region of interest" description="Disordered" evidence="2">
    <location>
        <begin position="709"/>
        <end position="734"/>
    </location>
</feature>
<dbReference type="InterPro" id="IPR000160">
    <property type="entry name" value="GGDEF_dom"/>
</dbReference>
<feature type="domain" description="CBS" evidence="5">
    <location>
        <begin position="410"/>
        <end position="468"/>
    </location>
</feature>
<dbReference type="CDD" id="cd01948">
    <property type="entry name" value="EAL"/>
    <property type="match status" value="1"/>
</dbReference>
<dbReference type="PROSITE" id="PS50887">
    <property type="entry name" value="GGDEF"/>
    <property type="match status" value="1"/>
</dbReference>
<evidence type="ECO:0000259" key="3">
    <source>
        <dbReference type="PROSITE" id="PS50883"/>
    </source>
</evidence>
<dbReference type="InterPro" id="IPR050706">
    <property type="entry name" value="Cyclic-di-GMP_PDE-like"/>
</dbReference>
<dbReference type="PANTHER" id="PTHR33121">
    <property type="entry name" value="CYCLIC DI-GMP PHOSPHODIESTERASE PDEF"/>
    <property type="match status" value="1"/>
</dbReference>
<dbReference type="PANTHER" id="PTHR33121:SF76">
    <property type="entry name" value="SIGNALING PROTEIN"/>
    <property type="match status" value="1"/>
</dbReference>
<dbReference type="Pfam" id="PF00990">
    <property type="entry name" value="GGDEF"/>
    <property type="match status" value="1"/>
</dbReference>
<dbReference type="PROSITE" id="PS51371">
    <property type="entry name" value="CBS"/>
    <property type="match status" value="1"/>
</dbReference>
<evidence type="ECO:0000256" key="2">
    <source>
        <dbReference type="SAM" id="MobiDB-lite"/>
    </source>
</evidence>
<accession>A0A643FGX2</accession>
<dbReference type="GO" id="GO:0071111">
    <property type="term" value="F:cyclic-guanylate-specific phosphodiesterase activity"/>
    <property type="evidence" value="ECO:0007669"/>
    <property type="project" value="InterPro"/>
</dbReference>
<dbReference type="AlphaFoldDB" id="A0A643FGX2"/>
<dbReference type="InterPro" id="IPR035919">
    <property type="entry name" value="EAL_sf"/>
</dbReference>
<evidence type="ECO:0000259" key="4">
    <source>
        <dbReference type="PROSITE" id="PS50887"/>
    </source>
</evidence>
<dbReference type="NCBIfam" id="TIGR00254">
    <property type="entry name" value="GGDEF"/>
    <property type="match status" value="1"/>
</dbReference>
<dbReference type="Gene3D" id="3.30.70.270">
    <property type="match status" value="1"/>
</dbReference>
<evidence type="ECO:0000256" key="1">
    <source>
        <dbReference type="PROSITE-ProRule" id="PRU00703"/>
    </source>
</evidence>
<comment type="caution">
    <text evidence="6">The sequence shown here is derived from an EMBL/GenBank/DDBJ whole genome shotgun (WGS) entry which is preliminary data.</text>
</comment>
<dbReference type="Pfam" id="PF00563">
    <property type="entry name" value="EAL"/>
    <property type="match status" value="1"/>
</dbReference>
<dbReference type="OrthoDB" id="9813903at2"/>
<dbReference type="SUPFAM" id="SSF141868">
    <property type="entry name" value="EAL domain-like"/>
    <property type="match status" value="1"/>
</dbReference>
<reference evidence="6 7" key="1">
    <citation type="submission" date="2019-09" db="EMBL/GenBank/DDBJ databases">
        <title>Draft genome sequences of 48 bacterial type strains from the CCUG.</title>
        <authorList>
            <person name="Tunovic T."/>
            <person name="Pineiro-Iglesias B."/>
            <person name="Unosson C."/>
            <person name="Inganas E."/>
            <person name="Ohlen M."/>
            <person name="Cardew S."/>
            <person name="Jensie-Markopoulos S."/>
            <person name="Salva-Serra F."/>
            <person name="Jaen-Luchoro D."/>
            <person name="Karlsson R."/>
            <person name="Svensson-Stadler L."/>
            <person name="Chun J."/>
            <person name="Moore E."/>
        </authorList>
    </citation>
    <scope>NUCLEOTIDE SEQUENCE [LARGE SCALE GENOMIC DNA]</scope>
    <source>
        <strain evidence="6 7">CCUG 30977</strain>
    </source>
</reference>
<dbReference type="InterPro" id="IPR029787">
    <property type="entry name" value="Nucleotide_cyclase"/>
</dbReference>
<feature type="region of interest" description="Disordered" evidence="2">
    <location>
        <begin position="1"/>
        <end position="106"/>
    </location>
</feature>
<feature type="compositionally biased region" description="Basic and acidic residues" evidence="2">
    <location>
        <begin position="19"/>
        <end position="29"/>
    </location>
</feature>
<feature type="domain" description="GGDEF" evidence="4">
    <location>
        <begin position="567"/>
        <end position="721"/>
    </location>
</feature>
<dbReference type="Proteomes" id="UP000430120">
    <property type="component" value="Unassembled WGS sequence"/>
</dbReference>
<dbReference type="PROSITE" id="PS50883">
    <property type="entry name" value="EAL"/>
    <property type="match status" value="1"/>
</dbReference>
<keyword evidence="1" id="KW-0129">CBS domain</keyword>
<dbReference type="SMART" id="SM00052">
    <property type="entry name" value="EAL"/>
    <property type="match status" value="1"/>
</dbReference>
<organism evidence="6 7">
    <name type="scientific">Ideonella dechloratans</name>
    <dbReference type="NCBI Taxonomy" id="36863"/>
    <lineage>
        <taxon>Bacteria</taxon>
        <taxon>Pseudomonadati</taxon>
        <taxon>Pseudomonadota</taxon>
        <taxon>Betaproteobacteria</taxon>
        <taxon>Burkholderiales</taxon>
        <taxon>Sphaerotilaceae</taxon>
        <taxon>Ideonella</taxon>
    </lineage>
</organism>
<evidence type="ECO:0000313" key="7">
    <source>
        <dbReference type="Proteomes" id="UP000430120"/>
    </source>
</evidence>
<keyword evidence="7" id="KW-1185">Reference proteome</keyword>
<dbReference type="EMBL" id="VZPB01000004">
    <property type="protein sequence ID" value="KAB0584728.1"/>
    <property type="molecule type" value="Genomic_DNA"/>
</dbReference>
<dbReference type="InterPro" id="IPR043128">
    <property type="entry name" value="Rev_trsase/Diguanyl_cyclase"/>
</dbReference>
<dbReference type="InterPro" id="IPR000644">
    <property type="entry name" value="CBS_dom"/>
</dbReference>
<dbReference type="Gene3D" id="3.20.20.450">
    <property type="entry name" value="EAL domain"/>
    <property type="match status" value="1"/>
</dbReference>
<feature type="domain" description="EAL" evidence="3">
    <location>
        <begin position="132"/>
        <end position="384"/>
    </location>
</feature>
<protein>
    <submittedName>
        <fullName evidence="6">Phosphodiesterase</fullName>
    </submittedName>
</protein>
<evidence type="ECO:0000313" key="6">
    <source>
        <dbReference type="EMBL" id="KAB0584728.1"/>
    </source>
</evidence>
<dbReference type="SUPFAM" id="SSF55073">
    <property type="entry name" value="Nucleotide cyclase"/>
    <property type="match status" value="1"/>
</dbReference>
<name>A0A643FGX2_IDEDE</name>
<dbReference type="InterPro" id="IPR001633">
    <property type="entry name" value="EAL_dom"/>
</dbReference>
<sequence length="734" mass="79801">MAGGCQHEQAASPVQPVHPGDEQEVEHATAQRITGRQIGGTGHPHRPQAGHQLRQGGDGGHQHQADPAPGPAGEPGDHLALPAQVDTGHPDEGHAPQKLQPHPPKCHLTLPAVPVTEPTCASAIVTSRTVFTIVPVGTVKALLAQGGLHPHFQPIADLAEGHSAAHEALIRTPAGCPWRSPDELFAAAREEGCAVALEIECVRLALRAWMALRPAGRLFVNLSAQALVTALAQADLNLLLTLTEEAHLSASGVVIELTEHERVRDIATLEAAVARLRRHKVQIALDDFGDGRSSLRLWSELKPEFVKIDRYFVHQLPQHPEKLQTLRALIQIAQVFGSTLIAEGIETEDELHLVRDLGIRLGQGWLLGRPAHTPVARAQPAALAVIDRKDLAVFPERRRTAHRRAAVPQVLREIAPVTPSLSNDELLQRFSADEAAHAIAIVDEAHRPLGLVSRTRFVTQYAKPYFKELYGRQSCTLSANLSPRLLDLTADIDTLTAVLTSEDQRYLSEGVIIVEHGRYRGLGAGEDLVRAVTEARIEAARHANPLTLLPGNIPITQHIERLLEAGRDFVACYFDLNQFKPFNDLYGYWRGDEMILLAAQAITRHADARRDFVGHVGGDDFVVLFQSDDWETRSRQALSDFNEAAAGLYDEAERLAGGVMAEDRHGNLRFHPLTTLSVGAVQVPAQEGGHLRPEDVANAAARAKRQAKALGGGLHRDALQPRHPTLAGDALPAN</sequence>